<sequence>MRICLLIIFFIGLHLAEGRAQARFKTGDTLYVWARNKLQVRDRPNGKIIGSLSYGDQVVLQGYSESGASIQALPTTIEKGKENDKVMVSGSYVEVSFKKTKGYVFDAYLLRYPPLESKEPLPEYFARTFGLLKTLKEERGTENYSFLRYVYKNGISYESQTGEKSYESVVIIPDLSIAEAIVFCSYLFHLESYLANAYTSHVVKVVDIRNQGTGSYLYFAFDLESFRIEKTGSYIIITSEGVEG</sequence>
<evidence type="ECO:0008006" key="3">
    <source>
        <dbReference type="Google" id="ProtNLM"/>
    </source>
</evidence>
<accession>A0A385SRQ4</accession>
<proteinExistence type="predicted"/>
<organism evidence="1 2">
    <name type="scientific">Chryseolinea soli</name>
    <dbReference type="NCBI Taxonomy" id="2321403"/>
    <lineage>
        <taxon>Bacteria</taxon>
        <taxon>Pseudomonadati</taxon>
        <taxon>Bacteroidota</taxon>
        <taxon>Cytophagia</taxon>
        <taxon>Cytophagales</taxon>
        <taxon>Fulvivirgaceae</taxon>
        <taxon>Chryseolinea</taxon>
    </lineage>
</organism>
<gene>
    <name evidence="1" type="ORF">D4L85_29565</name>
</gene>
<evidence type="ECO:0000313" key="1">
    <source>
        <dbReference type="EMBL" id="AYB34473.1"/>
    </source>
</evidence>
<dbReference type="Proteomes" id="UP000266183">
    <property type="component" value="Chromosome"/>
</dbReference>
<protein>
    <recommendedName>
        <fullName evidence="3">SH3 domain-containing protein</fullName>
    </recommendedName>
</protein>
<dbReference type="RefSeq" id="WP_119757732.1">
    <property type="nucleotide sequence ID" value="NZ_CP032382.1"/>
</dbReference>
<dbReference type="OrthoDB" id="944473at2"/>
<keyword evidence="2" id="KW-1185">Reference proteome</keyword>
<evidence type="ECO:0000313" key="2">
    <source>
        <dbReference type="Proteomes" id="UP000266183"/>
    </source>
</evidence>
<dbReference type="Gene3D" id="2.30.30.40">
    <property type="entry name" value="SH3 Domains"/>
    <property type="match status" value="1"/>
</dbReference>
<name>A0A385SRQ4_9BACT</name>
<dbReference type="KEGG" id="chk:D4L85_29565"/>
<dbReference type="AlphaFoldDB" id="A0A385SRQ4"/>
<reference evidence="2" key="1">
    <citation type="submission" date="2018-09" db="EMBL/GenBank/DDBJ databases">
        <title>Chryseolinea sp. KIS68-18 isolated from soil.</title>
        <authorList>
            <person name="Weon H.-Y."/>
            <person name="Kwon S.-W."/>
            <person name="Lee S.A."/>
        </authorList>
    </citation>
    <scope>NUCLEOTIDE SEQUENCE [LARGE SCALE GENOMIC DNA]</scope>
    <source>
        <strain evidence="2">KIS68-18</strain>
    </source>
</reference>
<dbReference type="EMBL" id="CP032382">
    <property type="protein sequence ID" value="AYB34473.1"/>
    <property type="molecule type" value="Genomic_DNA"/>
</dbReference>